<feature type="region of interest" description="Disordered" evidence="1">
    <location>
        <begin position="63"/>
        <end position="84"/>
    </location>
</feature>
<dbReference type="AlphaFoldDB" id="I4D579"/>
<evidence type="ECO:0000259" key="2">
    <source>
        <dbReference type="Pfam" id="PF12728"/>
    </source>
</evidence>
<dbReference type="Proteomes" id="UP000002892">
    <property type="component" value="Chromosome"/>
</dbReference>
<reference evidence="3 4" key="1">
    <citation type="journal article" date="2012" name="J. Bacteriol.">
        <title>Complete genome sequences of Desulfosporosinus orientis DSM765T, Desulfosporosinus youngiae DSM17734T, Desulfosporosinus meridiei DSM13257T, and Desulfosporosinus acidiphilus DSM22704T.</title>
        <authorList>
            <person name="Pester M."/>
            <person name="Brambilla E."/>
            <person name="Alazard D."/>
            <person name="Rattei T."/>
            <person name="Weinmaier T."/>
            <person name="Han J."/>
            <person name="Lucas S."/>
            <person name="Lapidus A."/>
            <person name="Cheng J.F."/>
            <person name="Goodwin L."/>
            <person name="Pitluck S."/>
            <person name="Peters L."/>
            <person name="Ovchinnikova G."/>
            <person name="Teshima H."/>
            <person name="Detter J.C."/>
            <person name="Han C.S."/>
            <person name="Tapia R."/>
            <person name="Land M.L."/>
            <person name="Hauser L."/>
            <person name="Kyrpides N.C."/>
            <person name="Ivanova N.N."/>
            <person name="Pagani I."/>
            <person name="Huntmann M."/>
            <person name="Wei C.L."/>
            <person name="Davenport K.W."/>
            <person name="Daligault H."/>
            <person name="Chain P.S."/>
            <person name="Chen A."/>
            <person name="Mavromatis K."/>
            <person name="Markowitz V."/>
            <person name="Szeto E."/>
            <person name="Mikhailova N."/>
            <person name="Pati A."/>
            <person name="Wagner M."/>
            <person name="Woyke T."/>
            <person name="Ollivier B."/>
            <person name="Klenk H.P."/>
            <person name="Spring S."/>
            <person name="Loy A."/>
        </authorList>
    </citation>
    <scope>NUCLEOTIDE SEQUENCE [LARGE SCALE GENOMIC DNA]</scope>
    <source>
        <strain evidence="4">DSM 22704 / JCM 16185 / SJ4</strain>
    </source>
</reference>
<dbReference type="KEGG" id="dai:Desaci_1976"/>
<keyword evidence="4" id="KW-1185">Reference proteome</keyword>
<gene>
    <name evidence="3" type="ordered locus">Desaci_1976</name>
</gene>
<dbReference type="OrthoDB" id="1809867at2"/>
<proteinExistence type="predicted"/>
<dbReference type="EMBL" id="CP003639">
    <property type="protein sequence ID" value="AFM40953.1"/>
    <property type="molecule type" value="Genomic_DNA"/>
</dbReference>
<dbReference type="GO" id="GO:0003677">
    <property type="term" value="F:DNA binding"/>
    <property type="evidence" value="ECO:0007669"/>
    <property type="project" value="UniProtKB-KW"/>
</dbReference>
<dbReference type="InterPro" id="IPR041657">
    <property type="entry name" value="HTH_17"/>
</dbReference>
<feature type="domain" description="Helix-turn-helix" evidence="2">
    <location>
        <begin position="5"/>
        <end position="54"/>
    </location>
</feature>
<accession>I4D579</accession>
<dbReference type="eggNOG" id="ENOG5033BK0">
    <property type="taxonomic scope" value="Bacteria"/>
</dbReference>
<protein>
    <submittedName>
        <fullName evidence="3">DNA-binding protein, excisionase family</fullName>
    </submittedName>
</protein>
<sequence>MTISFYTVPEVATMLRSKTNYIYDLISQGKLKAIRLSERRTRISSDALAEFISSSGENVNNLSYNISKAQPPKRGRKPNGTIKK</sequence>
<keyword evidence="3" id="KW-0238">DNA-binding</keyword>
<feature type="compositionally biased region" description="Basic residues" evidence="1">
    <location>
        <begin position="71"/>
        <end position="84"/>
    </location>
</feature>
<dbReference type="HOGENOM" id="CLU_195144_0_0_9"/>
<evidence type="ECO:0000313" key="4">
    <source>
        <dbReference type="Proteomes" id="UP000002892"/>
    </source>
</evidence>
<name>I4D579_DESAJ</name>
<dbReference type="InterPro" id="IPR010093">
    <property type="entry name" value="SinI_DNA-bd"/>
</dbReference>
<dbReference type="Pfam" id="PF12728">
    <property type="entry name" value="HTH_17"/>
    <property type="match status" value="1"/>
</dbReference>
<organism evidence="3 4">
    <name type="scientific">Desulfosporosinus acidiphilus (strain DSM 22704 / JCM 16185 / SJ4)</name>
    <dbReference type="NCBI Taxonomy" id="646529"/>
    <lineage>
        <taxon>Bacteria</taxon>
        <taxon>Bacillati</taxon>
        <taxon>Bacillota</taxon>
        <taxon>Clostridia</taxon>
        <taxon>Eubacteriales</taxon>
        <taxon>Desulfitobacteriaceae</taxon>
        <taxon>Desulfosporosinus</taxon>
    </lineage>
</organism>
<evidence type="ECO:0000313" key="3">
    <source>
        <dbReference type="EMBL" id="AFM40953.1"/>
    </source>
</evidence>
<evidence type="ECO:0000256" key="1">
    <source>
        <dbReference type="SAM" id="MobiDB-lite"/>
    </source>
</evidence>
<dbReference type="NCBIfam" id="TIGR01764">
    <property type="entry name" value="excise"/>
    <property type="match status" value="1"/>
</dbReference>
<dbReference type="RefSeq" id="WP_014826958.1">
    <property type="nucleotide sequence ID" value="NC_018068.1"/>
</dbReference>